<keyword evidence="5" id="KW-1185">Reference proteome</keyword>
<evidence type="ECO:0000313" key="5">
    <source>
        <dbReference type="Proteomes" id="UP001470230"/>
    </source>
</evidence>
<accession>A0ABR2LAK2</accession>
<gene>
    <name evidence="4" type="ORF">M9Y10_002590</name>
</gene>
<keyword evidence="3" id="KW-0862">Zinc</keyword>
<evidence type="ECO:0000313" key="4">
    <source>
        <dbReference type="EMBL" id="KAK8900267.1"/>
    </source>
</evidence>
<evidence type="ECO:0000256" key="1">
    <source>
        <dbReference type="ARBA" id="ARBA00007818"/>
    </source>
</evidence>
<dbReference type="EMBL" id="JAPFFF010000001">
    <property type="protein sequence ID" value="KAK8900267.1"/>
    <property type="molecule type" value="Genomic_DNA"/>
</dbReference>
<sequence length="159" mass="18047">MKGKKAKTGAIAIEFKAETDGVALLTPVSYSSFSYTVKCTQCGAERENISFDDSEKEMQGSRGTANFVMTCKDCKRQCNINYTGNNFNHEAEDYTDWQRVITLECRGCSIENASCNEWNIRSESDNKYEWNAADDFFEYDEDLGRPVTVSELEYQIVNA</sequence>
<dbReference type="PANTHER" id="PTHR12857:SF0">
    <property type="entry name" value="CXXC MOTIF CONTAINING ZINC BINDING PROTEIN"/>
    <property type="match status" value="1"/>
</dbReference>
<evidence type="ECO:0000256" key="3">
    <source>
        <dbReference type="ARBA" id="ARBA00022833"/>
    </source>
</evidence>
<dbReference type="PANTHER" id="PTHR12857">
    <property type="entry name" value="CXXC MOTIF CONTAINING ZINC BINDING PROTEIN"/>
    <property type="match status" value="1"/>
</dbReference>
<dbReference type="SUPFAM" id="SSF141678">
    <property type="entry name" value="MAL13P1.257-like"/>
    <property type="match status" value="1"/>
</dbReference>
<organism evidence="4 5">
    <name type="scientific">Tritrichomonas musculus</name>
    <dbReference type="NCBI Taxonomy" id="1915356"/>
    <lineage>
        <taxon>Eukaryota</taxon>
        <taxon>Metamonada</taxon>
        <taxon>Parabasalia</taxon>
        <taxon>Tritrichomonadida</taxon>
        <taxon>Tritrichomonadidae</taxon>
        <taxon>Tritrichomonas</taxon>
    </lineage>
</organism>
<comment type="caution">
    <text evidence="4">The sequence shown here is derived from an EMBL/GenBank/DDBJ whole genome shotgun (WGS) entry which is preliminary data.</text>
</comment>
<dbReference type="Pfam" id="PF05907">
    <property type="entry name" value="CXXC_Zn-b_euk"/>
    <property type="match status" value="1"/>
</dbReference>
<reference evidence="4 5" key="1">
    <citation type="submission" date="2024-04" db="EMBL/GenBank/DDBJ databases">
        <title>Tritrichomonas musculus Genome.</title>
        <authorList>
            <person name="Alves-Ferreira E."/>
            <person name="Grigg M."/>
            <person name="Lorenzi H."/>
            <person name="Galac M."/>
        </authorList>
    </citation>
    <scope>NUCLEOTIDE SEQUENCE [LARGE SCALE GENOMIC DNA]</scope>
    <source>
        <strain evidence="4 5">EAF2021</strain>
    </source>
</reference>
<comment type="similarity">
    <text evidence="1">Belongs to the UPF0587 family.</text>
</comment>
<dbReference type="Proteomes" id="UP001470230">
    <property type="component" value="Unassembled WGS sequence"/>
</dbReference>
<proteinExistence type="inferred from homology"/>
<dbReference type="InterPro" id="IPR008584">
    <property type="entry name" value="CXXC_Zn-binding_euk"/>
</dbReference>
<keyword evidence="2" id="KW-0479">Metal-binding</keyword>
<name>A0ABR2LAK2_9EUKA</name>
<evidence type="ECO:0000256" key="2">
    <source>
        <dbReference type="ARBA" id="ARBA00022723"/>
    </source>
</evidence>
<protein>
    <submittedName>
        <fullName evidence="4">Uncharacterized protein</fullName>
    </submittedName>
</protein>